<gene>
    <name evidence="2" type="ORF">ISF6_4801</name>
</gene>
<dbReference type="InterPro" id="IPR002818">
    <property type="entry name" value="DJ-1/PfpI"/>
</dbReference>
<dbReference type="PANTHER" id="PTHR43130">
    <property type="entry name" value="ARAC-FAMILY TRANSCRIPTIONAL REGULATOR"/>
    <property type="match status" value="1"/>
</dbReference>
<reference evidence="3" key="1">
    <citation type="submission" date="2015-07" db="EMBL/GenBank/DDBJ databases">
        <title>Discovery of a poly(ethylene terephthalate assimilation.</title>
        <authorList>
            <person name="Yoshida S."/>
            <person name="Hiraga K."/>
            <person name="Takehana T."/>
            <person name="Taniguchi I."/>
            <person name="Yamaji H."/>
            <person name="Maeda Y."/>
            <person name="Toyohara K."/>
            <person name="Miyamoto K."/>
            <person name="Kimura Y."/>
            <person name="Oda K."/>
        </authorList>
    </citation>
    <scope>NUCLEOTIDE SEQUENCE [LARGE SCALE GENOMIC DNA]</scope>
    <source>
        <strain evidence="3">NBRC 110686 / TISTR 2288 / 201-F6</strain>
    </source>
</reference>
<dbReference type="AlphaFoldDB" id="A0A0K8P6Q8"/>
<feature type="domain" description="DJ-1/PfpI" evidence="1">
    <location>
        <begin position="56"/>
        <end position="218"/>
    </location>
</feature>
<accession>A0A0K8P6Q8</accession>
<name>A0A0K8P6Q8_PISS1</name>
<organism evidence="2 3">
    <name type="scientific">Piscinibacter sakaiensis</name>
    <name type="common">Ideonella sakaiensis</name>
    <dbReference type="NCBI Taxonomy" id="1547922"/>
    <lineage>
        <taxon>Bacteria</taxon>
        <taxon>Pseudomonadati</taxon>
        <taxon>Pseudomonadota</taxon>
        <taxon>Betaproteobacteria</taxon>
        <taxon>Burkholderiales</taxon>
        <taxon>Sphaerotilaceae</taxon>
        <taxon>Piscinibacter</taxon>
    </lineage>
</organism>
<dbReference type="Proteomes" id="UP000037660">
    <property type="component" value="Unassembled WGS sequence"/>
</dbReference>
<proteinExistence type="predicted"/>
<keyword evidence="3" id="KW-1185">Reference proteome</keyword>
<dbReference type="InterPro" id="IPR006311">
    <property type="entry name" value="TAT_signal"/>
</dbReference>
<protein>
    <submittedName>
        <fullName evidence="2">ThiJ/PfpI family protein</fullName>
    </submittedName>
</protein>
<evidence type="ECO:0000313" key="3">
    <source>
        <dbReference type="Proteomes" id="UP000037660"/>
    </source>
</evidence>
<dbReference type="GO" id="GO:0006355">
    <property type="term" value="P:regulation of DNA-templated transcription"/>
    <property type="evidence" value="ECO:0007669"/>
    <property type="project" value="TreeGrafter"/>
</dbReference>
<dbReference type="PANTHER" id="PTHR43130:SF2">
    <property type="entry name" value="DJ-1_PFPI DOMAIN-CONTAINING PROTEIN"/>
    <property type="match status" value="1"/>
</dbReference>
<dbReference type="CDD" id="cd03139">
    <property type="entry name" value="GATase1_PfpI_2"/>
    <property type="match status" value="1"/>
</dbReference>
<comment type="caution">
    <text evidence="2">The sequence shown here is derived from an EMBL/GenBank/DDBJ whole genome shotgun (WGS) entry which is preliminary data.</text>
</comment>
<dbReference type="PROSITE" id="PS51318">
    <property type="entry name" value="TAT"/>
    <property type="match status" value="1"/>
</dbReference>
<sequence>MTQPRRDFLRHMAAAGLAGSAAGAIRAAEPAPAAKADAVLTHDMSAFPPEWLGKEQIAMLIYPEFTALDLVGPHYMFTSLWGAKVHLVAASKEPVRSDAGLSFIPDLTLAEAPADLDILFVPGGSQGTLKVMQDPKQIAWIADRARRAKLIASVCTGAMILGQAGLLRGKRATTHWATHALLKDFGAVPVDERVVWDGTLVTGAGVSAGLDLGLSVVARLRDKPYAQGVQLLAEYAPQPPFNAGTPKTAPTDVHRMMGSMFDALRADMRASAKTALGS</sequence>
<dbReference type="InterPro" id="IPR029062">
    <property type="entry name" value="Class_I_gatase-like"/>
</dbReference>
<dbReference type="SUPFAM" id="SSF52317">
    <property type="entry name" value="Class I glutamine amidotransferase-like"/>
    <property type="match status" value="1"/>
</dbReference>
<dbReference type="STRING" id="1547922.ISF6_4801"/>
<evidence type="ECO:0000259" key="1">
    <source>
        <dbReference type="Pfam" id="PF01965"/>
    </source>
</evidence>
<dbReference type="EMBL" id="BBYR01000073">
    <property type="protein sequence ID" value="GAP38343.1"/>
    <property type="molecule type" value="Genomic_DNA"/>
</dbReference>
<dbReference type="Pfam" id="PF01965">
    <property type="entry name" value="DJ-1_PfpI"/>
    <property type="match status" value="1"/>
</dbReference>
<evidence type="ECO:0000313" key="2">
    <source>
        <dbReference type="EMBL" id="GAP38343.1"/>
    </source>
</evidence>
<reference evidence="2 3" key="2">
    <citation type="journal article" date="2016" name="Science">
        <title>A bacterium that degrades and assimilates poly(ethylene terephthalate).</title>
        <authorList>
            <person name="Yoshida S."/>
            <person name="Hiraga K."/>
            <person name="Takehana T."/>
            <person name="Taniguchi I."/>
            <person name="Yamaji H."/>
            <person name="Maeda Y."/>
            <person name="Toyohara K."/>
            <person name="Miyamoto K."/>
            <person name="Kimura Y."/>
            <person name="Oda K."/>
        </authorList>
    </citation>
    <scope>NUCLEOTIDE SEQUENCE [LARGE SCALE GENOMIC DNA]</scope>
    <source>
        <strain evidence="3">NBRC 110686 / TISTR 2288 / 201-F6</strain>
    </source>
</reference>
<dbReference type="Gene3D" id="3.40.50.880">
    <property type="match status" value="1"/>
</dbReference>
<dbReference type="InterPro" id="IPR052158">
    <property type="entry name" value="INH-QAR"/>
</dbReference>